<dbReference type="EMBL" id="JACIER010000007">
    <property type="protein sequence ID" value="MBB4044182.1"/>
    <property type="molecule type" value="Genomic_DNA"/>
</dbReference>
<proteinExistence type="predicted"/>
<comment type="caution">
    <text evidence="1">The sequence shown here is derived from an EMBL/GenBank/DDBJ whole genome shotgun (WGS) entry which is preliminary data.</text>
</comment>
<evidence type="ECO:0000313" key="2">
    <source>
        <dbReference type="Proteomes" id="UP000560658"/>
    </source>
</evidence>
<gene>
    <name evidence="1" type="ORF">GGR06_001973</name>
</gene>
<accession>A0A840D6Z0</accession>
<name>A0A840D6Z0_9BACE</name>
<evidence type="ECO:0000313" key="1">
    <source>
        <dbReference type="EMBL" id="MBB4044182.1"/>
    </source>
</evidence>
<dbReference type="AlphaFoldDB" id="A0A840D6Z0"/>
<protein>
    <submittedName>
        <fullName evidence="1">Uncharacterized protein</fullName>
    </submittedName>
</protein>
<organism evidence="1 2">
    <name type="scientific">Bacteroides reticulotermitis</name>
    <dbReference type="NCBI Taxonomy" id="1133319"/>
    <lineage>
        <taxon>Bacteria</taxon>
        <taxon>Pseudomonadati</taxon>
        <taxon>Bacteroidota</taxon>
        <taxon>Bacteroidia</taxon>
        <taxon>Bacteroidales</taxon>
        <taxon>Bacteroidaceae</taxon>
        <taxon>Bacteroides</taxon>
    </lineage>
</organism>
<keyword evidence="2" id="KW-1185">Reference proteome</keyword>
<dbReference type="Proteomes" id="UP000560658">
    <property type="component" value="Unassembled WGS sequence"/>
</dbReference>
<dbReference type="RefSeq" id="WP_148298328.1">
    <property type="nucleotide sequence ID" value="NZ_JACIER010000007.1"/>
</dbReference>
<sequence>MKMKDFLCSQALMSAICSKNLMRWLYCRTVFTDGNNRLSFVPNREFWAFETDYTDQRVSLV</sequence>
<reference evidence="1" key="1">
    <citation type="submission" date="2020-08" db="EMBL/GenBank/DDBJ databases">
        <title>Genomic Encyclopedia of Type Strains, Phase IV (KMG-IV): sequencing the most valuable type-strain genomes for metagenomic binning, comparative biology and taxonomic classification.</title>
        <authorList>
            <person name="Goeker M."/>
        </authorList>
    </citation>
    <scope>NUCLEOTIDE SEQUENCE [LARGE SCALE GENOMIC DNA]</scope>
    <source>
        <strain evidence="1">DSM 105720</strain>
    </source>
</reference>